<feature type="domain" description="C2H2-type" evidence="6">
    <location>
        <begin position="343"/>
        <end position="370"/>
    </location>
</feature>
<evidence type="ECO:0000313" key="7">
    <source>
        <dbReference type="EMBL" id="QGN14588.1"/>
    </source>
</evidence>
<proteinExistence type="predicted"/>
<organism evidence="7 8">
    <name type="scientific">Kluyveromyces marxianus</name>
    <name type="common">Yeast</name>
    <name type="synonym">Candida kefyr</name>
    <dbReference type="NCBI Taxonomy" id="4911"/>
    <lineage>
        <taxon>Eukaryota</taxon>
        <taxon>Fungi</taxon>
        <taxon>Dikarya</taxon>
        <taxon>Ascomycota</taxon>
        <taxon>Saccharomycotina</taxon>
        <taxon>Saccharomycetes</taxon>
        <taxon>Saccharomycetales</taxon>
        <taxon>Saccharomycetaceae</taxon>
        <taxon>Kluyveromyces</taxon>
    </lineage>
</organism>
<dbReference type="SUPFAM" id="SSF57667">
    <property type="entry name" value="beta-beta-alpha zinc fingers"/>
    <property type="match status" value="1"/>
</dbReference>
<protein>
    <submittedName>
        <fullName evidence="7">Zinc finger protein STP4</fullName>
    </submittedName>
</protein>
<evidence type="ECO:0000259" key="6">
    <source>
        <dbReference type="PROSITE" id="PS50157"/>
    </source>
</evidence>
<feature type="region of interest" description="Disordered" evidence="5">
    <location>
        <begin position="101"/>
        <end position="145"/>
    </location>
</feature>
<dbReference type="SMART" id="SM00355">
    <property type="entry name" value="ZnF_C2H2"/>
    <property type="match status" value="2"/>
</dbReference>
<keyword evidence="8" id="KW-1185">Reference proteome</keyword>
<gene>
    <name evidence="7" type="primary">STP3</name>
    <name evidence="7" type="ORF">FIM1_1250</name>
</gene>
<evidence type="ECO:0000256" key="1">
    <source>
        <dbReference type="ARBA" id="ARBA00022723"/>
    </source>
</evidence>
<dbReference type="PROSITE" id="PS50157">
    <property type="entry name" value="ZINC_FINGER_C2H2_2"/>
    <property type="match status" value="1"/>
</dbReference>
<accession>A0ABX6EWG2</accession>
<name>A0ABX6EWG2_KLUMA</name>
<feature type="region of interest" description="Disordered" evidence="5">
    <location>
        <begin position="248"/>
        <end position="311"/>
    </location>
</feature>
<keyword evidence="2 4" id="KW-0863">Zinc-finger</keyword>
<evidence type="ECO:0000313" key="8">
    <source>
        <dbReference type="Proteomes" id="UP000422736"/>
    </source>
</evidence>
<dbReference type="PROSITE" id="PS00028">
    <property type="entry name" value="ZINC_FINGER_C2H2_1"/>
    <property type="match status" value="1"/>
</dbReference>
<keyword evidence="1" id="KW-0479">Metal-binding</keyword>
<sequence length="490" mass="52577">MDVLTHSNISPTDNAQAIQLPPISSFDSLIKSGAKHTNNSRSGLNTNGNANVNANVNVNVNVNASMRIGPHSPASSITTPINCASGSYAHRASIASIMTNNSMSPRTSTDHVANLNGPNFNDSSVSGTPVLPGKPNSTSSGSGKGLSDNLLSYQFGSTGSSPSAQAYRASVSLSHSNSFVLPHDQSQSQSQAQSQQTVPKLNAGFSNLDVLLDQNGHNTQVHQFVSVRNAHSLPGTHQIIPPIPLIQNHSTSSPTSCSTTSSSVVSTPSVSTASSSITGDVSSSSSLLANDSTAKLSTGTTSSPNMVVKKQPRKKKQCPLCGLFFSNLSTHKSTHLSPETRPFKCEVCSRGFARSNDLIRHKKLHWKDELNQESMDFVEKLKCLHELKGTYKCPFNSNLINLDLGLKGSGVETSDLPFETSNCHSTGIFSRCDTFKNHLKALHFEYPPGTKKKDRSKVAGHCKHCGQKFDNIEIWLKNHVGKECGYNFKD</sequence>
<feature type="compositionally biased region" description="Low complexity" evidence="5">
    <location>
        <begin position="250"/>
        <end position="294"/>
    </location>
</feature>
<reference evidence="7 8" key="1">
    <citation type="submission" date="2016-03" db="EMBL/GenBank/DDBJ databases">
        <title>How can Kluyveromyces marxianus grow so fast - potential evolutionary course in Saccharomyces Complex revealed by comparative genomics.</title>
        <authorList>
            <person name="Mo W."/>
            <person name="Lu W."/>
            <person name="Yang X."/>
            <person name="Qi J."/>
            <person name="Lv H."/>
        </authorList>
    </citation>
    <scope>NUCLEOTIDE SEQUENCE [LARGE SCALE GENOMIC DNA]</scope>
    <source>
        <strain evidence="7 8">FIM1</strain>
    </source>
</reference>
<dbReference type="InterPro" id="IPR013087">
    <property type="entry name" value="Znf_C2H2_type"/>
</dbReference>
<dbReference type="Proteomes" id="UP000422736">
    <property type="component" value="Chromosome 2"/>
</dbReference>
<evidence type="ECO:0000256" key="2">
    <source>
        <dbReference type="ARBA" id="ARBA00022771"/>
    </source>
</evidence>
<keyword evidence="3" id="KW-0862">Zinc</keyword>
<dbReference type="Gene3D" id="3.30.160.60">
    <property type="entry name" value="Classic Zinc Finger"/>
    <property type="match status" value="1"/>
</dbReference>
<dbReference type="PANTHER" id="PTHR23235">
    <property type="entry name" value="KRUEPPEL-LIKE TRANSCRIPTION FACTOR"/>
    <property type="match status" value="1"/>
</dbReference>
<dbReference type="InterPro" id="IPR036236">
    <property type="entry name" value="Znf_C2H2_sf"/>
</dbReference>
<dbReference type="EMBL" id="CP015055">
    <property type="protein sequence ID" value="QGN14588.1"/>
    <property type="molecule type" value="Genomic_DNA"/>
</dbReference>
<evidence type="ECO:0000256" key="3">
    <source>
        <dbReference type="ARBA" id="ARBA00022833"/>
    </source>
</evidence>
<dbReference type="PANTHER" id="PTHR23235:SF150">
    <property type="entry name" value="KRUEPPEL-LIKE FACTOR LUNA"/>
    <property type="match status" value="1"/>
</dbReference>
<evidence type="ECO:0000256" key="4">
    <source>
        <dbReference type="PROSITE-ProRule" id="PRU00042"/>
    </source>
</evidence>
<feature type="compositionally biased region" description="Polar residues" evidence="5">
    <location>
        <begin position="101"/>
        <end position="127"/>
    </location>
</feature>
<feature type="compositionally biased region" description="Polar residues" evidence="5">
    <location>
        <begin position="295"/>
        <end position="305"/>
    </location>
</feature>
<evidence type="ECO:0000256" key="5">
    <source>
        <dbReference type="SAM" id="MobiDB-lite"/>
    </source>
</evidence>